<dbReference type="Pfam" id="PF02738">
    <property type="entry name" value="MoCoBD_1"/>
    <property type="match status" value="1"/>
</dbReference>
<dbReference type="PANTHER" id="PTHR11908">
    <property type="entry name" value="XANTHINE DEHYDROGENASE"/>
    <property type="match status" value="1"/>
</dbReference>
<sequence length="772" mass="82245">MAAVEKIFNDTITDRETRDKTLKWVGTRAPRPDGVDKVTGRAKFGADTYLPNMLYGKVLRSPHAHARIRSIDLSKALALPGVKAAVTRDDFPDHPEGAVQPAGEMVINYRDMTRNIMAREKALYEGHAVAAVAAVNERVARQALSLIVIDYEVLPHVIDVEEAMKPGAPLVREDLITEGVEPAPDKPSNVAKRVEFGHGDLDAGFAQADVTIERSFKTQPVHQGYIEPHACLASFSEDGQAELWCSTQGHYVARGHCARLLQMDVSKLRVTCSEIGGGFGGKTVVYLEPVALALSRKACQPVKMVMTREEVFRASGPTSGASMDVRIGATKDGRITAGEATLKFQAGAFAGSPVPAAAMCAFAPYDLENVRTIGFDVLCNRPKVAAYRAPGAPLGEYAVESVIDELAKMLEIDPLKFRLQNAAKEGSDSSYGPKFGPIGCVETLETAQKHDHYRSPLKPGQGRGVASGYWFNIGGQTSATLNLCEDGSVALVVGTPDIGGSRASLAMMAAESLGIELDKVRPLIGDTSTLGYNMLTGGSRVTFAGGIAVHGAAEDMINQLRERAAATWDVPIEDIEWHGGQAVAVNGYKEQEGPMGLLDIAKDMAKSGGPIVGRCSTNAQGAGPSFGCHIVDVDVDKGTGKVSVARYTVIQDAGKAVHPSYVEGQYQGGAVQGIGWALNEEYIYDENGKVENAGFLDYRVPVCSDVPMIDTVIVEVPNPTHPYGVRGVGETPLVPPLAAISNAVENALDIRFTELPMSPPRVLAAIESAGRG</sequence>
<dbReference type="InterPro" id="IPR016208">
    <property type="entry name" value="Ald_Oxase/xanthine_DH-like"/>
</dbReference>
<dbReference type="SUPFAM" id="SSF56003">
    <property type="entry name" value="Molybdenum cofactor-binding domain"/>
    <property type="match status" value="1"/>
</dbReference>
<name>A0A160TW26_9ZZZZ</name>
<accession>A0A160TW26</accession>
<dbReference type="InterPro" id="IPR008274">
    <property type="entry name" value="AldOxase/xan_DH_MoCoBD1"/>
</dbReference>
<dbReference type="EC" id="1.17.1.4" evidence="2"/>
<dbReference type="Gene3D" id="3.90.1170.50">
    <property type="entry name" value="Aldehyde oxidase/xanthine dehydrogenase, a/b hammerhead"/>
    <property type="match status" value="1"/>
</dbReference>
<dbReference type="Pfam" id="PF01315">
    <property type="entry name" value="Ald_Xan_dh_C"/>
    <property type="match status" value="1"/>
</dbReference>
<dbReference type="GO" id="GO:0004854">
    <property type="term" value="F:xanthine dehydrogenase activity"/>
    <property type="evidence" value="ECO:0007669"/>
    <property type="project" value="UniProtKB-EC"/>
</dbReference>
<feature type="domain" description="Aldehyde oxidase/xanthine dehydrogenase a/b hammerhead" evidence="1">
    <location>
        <begin position="39"/>
        <end position="155"/>
    </location>
</feature>
<dbReference type="GO" id="GO:0005506">
    <property type="term" value="F:iron ion binding"/>
    <property type="evidence" value="ECO:0007669"/>
    <property type="project" value="InterPro"/>
</dbReference>
<dbReference type="SMART" id="SM01008">
    <property type="entry name" value="Ald_Xan_dh_C"/>
    <property type="match status" value="1"/>
</dbReference>
<dbReference type="InterPro" id="IPR036856">
    <property type="entry name" value="Ald_Oxase/Xan_DH_a/b_sf"/>
</dbReference>
<gene>
    <name evidence="2" type="ORF">MGWOODY_XGa866</name>
</gene>
<reference evidence="2" key="1">
    <citation type="submission" date="2015-10" db="EMBL/GenBank/DDBJ databases">
        <authorList>
            <person name="Gilbert D.G."/>
        </authorList>
    </citation>
    <scope>NUCLEOTIDE SEQUENCE</scope>
</reference>
<dbReference type="InterPro" id="IPR046867">
    <property type="entry name" value="AldOxase/xan_DH_MoCoBD2"/>
</dbReference>
<keyword evidence="2" id="KW-0560">Oxidoreductase</keyword>
<dbReference type="SUPFAM" id="SSF54665">
    <property type="entry name" value="CO dehydrogenase molybdoprotein N-domain-like"/>
    <property type="match status" value="1"/>
</dbReference>
<evidence type="ECO:0000259" key="1">
    <source>
        <dbReference type="SMART" id="SM01008"/>
    </source>
</evidence>
<dbReference type="InterPro" id="IPR037165">
    <property type="entry name" value="AldOxase/xan_DH_Mopterin-bd_sf"/>
</dbReference>
<dbReference type="Gene3D" id="3.30.365.10">
    <property type="entry name" value="Aldehyde oxidase/xanthine dehydrogenase, molybdopterin binding domain"/>
    <property type="match status" value="4"/>
</dbReference>
<proteinExistence type="predicted"/>
<protein>
    <submittedName>
        <fullName evidence="2">Xanthine dehydrogenase, molybdenum binding subunit</fullName>
        <ecNumber evidence="2">1.17.1.4</ecNumber>
    </submittedName>
</protein>
<dbReference type="AlphaFoldDB" id="A0A160TW26"/>
<dbReference type="PANTHER" id="PTHR11908:SF157">
    <property type="entry name" value="XANTHINE DEHYDROGENASE SUBUNIT D-RELATED"/>
    <property type="match status" value="1"/>
</dbReference>
<dbReference type="InterPro" id="IPR000674">
    <property type="entry name" value="Ald_Oxase/Xan_DH_a/b"/>
</dbReference>
<organism evidence="2">
    <name type="scientific">hydrothermal vent metagenome</name>
    <dbReference type="NCBI Taxonomy" id="652676"/>
    <lineage>
        <taxon>unclassified sequences</taxon>
        <taxon>metagenomes</taxon>
        <taxon>ecological metagenomes</taxon>
    </lineage>
</organism>
<evidence type="ECO:0000313" key="2">
    <source>
        <dbReference type="EMBL" id="CUS54594.1"/>
    </source>
</evidence>
<dbReference type="EMBL" id="CZRL01000104">
    <property type="protein sequence ID" value="CUS54594.1"/>
    <property type="molecule type" value="Genomic_DNA"/>
</dbReference>
<dbReference type="Pfam" id="PF20256">
    <property type="entry name" value="MoCoBD_2"/>
    <property type="match status" value="1"/>
</dbReference>